<feature type="region of interest" description="Disordered" evidence="1">
    <location>
        <begin position="45"/>
        <end position="73"/>
    </location>
</feature>
<sequence>MHPMVTKEHSTDLRKKHSPEVKEILPTISVKRFIEPDKTSSKDLLKRGLSKIPERELKQKTPKKAEEIHPTVPLQDRTKLKKQIFKSPKETHSTPSVDYSIKPRKKLSEKLKELIPSFFSKYSIQQKEKVPKEIHTVLPPVRSREYKEKVIESSKEVLSKLPSEYLVDSRKKILTTAKEIQPIFVPKHSIKQKEKVKEANIIVSSVPPKDFKEKVIEVPKEVQSTFPLKHLVESRKKISKHDKLTETTELLEFPLDLKTKKKKETRSTVPLEDSLKFEKDSREIRPAVSLEPFDEPKKTTKPRHATVVKERFLKGPKRVEPIMVPQGTIKVKMKTSKEIEETHVATPLENLHENVIMPPTDIQPAISFEHSIEPTKKVSRDSEDIKTTITSKYKLEELIPKELNQTEPIISKEYPAKYKKCIAKFPKEILPNESSESLKDLKRIEPTMDLEYSLELKKEVPKDVKEMIITVPLQDSTDLRLNIPKDSTEIPSQISSEHFMKSAEKIYSKCVKTNDVAEYSTEPKKNVLKYLKEKYINVPFAISNERISKVSKIIEPTMISRNSKYSMRPQMKFSREQRAMPSTVSSEQSKEIKDKKIKNSKIYSTVSSEHLRSKQKIPKAKKKKLISVQLKFNKKKPSKDKKETDIIIPLEQYKTPEKRKLKQKDSKVVNEIHLNEEHPKTLKEKISEASRKIPLTPSLETLLMSNTPILNMKEPIRILECSTKHDDKVLKGLKELQSFLPLEKLSETHAEEIPTPASSEHIKAKDKKILEVTKNTEKTGDTEYSTEIKIILKDTKEILPVASLDYHKPSKEKFFEECRKVPSAASSERYAEPEK</sequence>
<protein>
    <submittedName>
        <fullName evidence="2">Uncharacterized protein</fullName>
    </submittedName>
</protein>
<feature type="region of interest" description="Disordered" evidence="1">
    <location>
        <begin position="1"/>
        <end position="20"/>
    </location>
</feature>
<dbReference type="AlphaFoldDB" id="A0AAV4NB41"/>
<gene>
    <name evidence="2" type="ORF">CDAR_481301</name>
</gene>
<organism evidence="2 3">
    <name type="scientific">Caerostris darwini</name>
    <dbReference type="NCBI Taxonomy" id="1538125"/>
    <lineage>
        <taxon>Eukaryota</taxon>
        <taxon>Metazoa</taxon>
        <taxon>Ecdysozoa</taxon>
        <taxon>Arthropoda</taxon>
        <taxon>Chelicerata</taxon>
        <taxon>Arachnida</taxon>
        <taxon>Araneae</taxon>
        <taxon>Araneomorphae</taxon>
        <taxon>Entelegynae</taxon>
        <taxon>Araneoidea</taxon>
        <taxon>Araneidae</taxon>
        <taxon>Caerostris</taxon>
    </lineage>
</organism>
<comment type="caution">
    <text evidence="2">The sequence shown here is derived from an EMBL/GenBank/DDBJ whole genome shotgun (WGS) entry which is preliminary data.</text>
</comment>
<feature type="region of interest" description="Disordered" evidence="1">
    <location>
        <begin position="575"/>
        <end position="594"/>
    </location>
</feature>
<evidence type="ECO:0000313" key="3">
    <source>
        <dbReference type="Proteomes" id="UP001054837"/>
    </source>
</evidence>
<reference evidence="2 3" key="1">
    <citation type="submission" date="2021-06" db="EMBL/GenBank/DDBJ databases">
        <title>Caerostris darwini draft genome.</title>
        <authorList>
            <person name="Kono N."/>
            <person name="Arakawa K."/>
        </authorList>
    </citation>
    <scope>NUCLEOTIDE SEQUENCE [LARGE SCALE GENOMIC DNA]</scope>
</reference>
<name>A0AAV4NB41_9ARAC</name>
<evidence type="ECO:0000313" key="2">
    <source>
        <dbReference type="EMBL" id="GIX80757.1"/>
    </source>
</evidence>
<accession>A0AAV4NB41</accession>
<dbReference type="EMBL" id="BPLQ01001323">
    <property type="protein sequence ID" value="GIX80757.1"/>
    <property type="molecule type" value="Genomic_DNA"/>
</dbReference>
<evidence type="ECO:0000256" key="1">
    <source>
        <dbReference type="SAM" id="MobiDB-lite"/>
    </source>
</evidence>
<keyword evidence="3" id="KW-1185">Reference proteome</keyword>
<feature type="compositionally biased region" description="Basic and acidic residues" evidence="1">
    <location>
        <begin position="45"/>
        <end position="69"/>
    </location>
</feature>
<dbReference type="Proteomes" id="UP001054837">
    <property type="component" value="Unassembled WGS sequence"/>
</dbReference>
<proteinExistence type="predicted"/>